<evidence type="ECO:0000256" key="14">
    <source>
        <dbReference type="ARBA" id="ARBA00022833"/>
    </source>
</evidence>
<dbReference type="InterPro" id="IPR000489">
    <property type="entry name" value="Pterin-binding_dom"/>
</dbReference>
<comment type="cofactor">
    <cofactor evidence="2 19">
        <name>Zn(2+)</name>
        <dbReference type="ChEBI" id="CHEBI:29105"/>
    </cofactor>
</comment>
<evidence type="ECO:0000256" key="15">
    <source>
        <dbReference type="ARBA" id="ARBA00023167"/>
    </source>
</evidence>
<comment type="similarity">
    <text evidence="5">Belongs to the vitamin-B12 dependent methionine synthase family.</text>
</comment>
<evidence type="ECO:0000256" key="18">
    <source>
        <dbReference type="ARBA" id="ARBA00031040"/>
    </source>
</evidence>
<evidence type="ECO:0000259" key="23">
    <source>
        <dbReference type="PROSITE" id="PS51337"/>
    </source>
</evidence>
<dbReference type="PROSITE" id="PS50972">
    <property type="entry name" value="PTERIN_BINDING"/>
    <property type="match status" value="1"/>
</dbReference>
<dbReference type="SUPFAM" id="SSF82282">
    <property type="entry name" value="Homocysteine S-methyltransferase"/>
    <property type="match status" value="1"/>
</dbReference>
<dbReference type="Pfam" id="PF02607">
    <property type="entry name" value="B12-binding_2"/>
    <property type="match status" value="1"/>
</dbReference>
<evidence type="ECO:0000256" key="13">
    <source>
        <dbReference type="ARBA" id="ARBA00022723"/>
    </source>
</evidence>
<dbReference type="EMBL" id="JAHBCL010000024">
    <property type="protein sequence ID" value="MBS7527718.1"/>
    <property type="molecule type" value="Genomic_DNA"/>
</dbReference>
<keyword evidence="15" id="KW-0486">Methionine biosynthesis</keyword>
<dbReference type="EC" id="2.1.1.13" evidence="6"/>
<keyword evidence="9" id="KW-0028">Amino-acid biosynthesis</keyword>
<comment type="pathway">
    <text evidence="4">Amino-acid biosynthesis; L-methionine biosynthesis via de novo pathway; L-methionine from L-homocysteine (MetH route): step 1/1.</text>
</comment>
<dbReference type="InterPro" id="IPR003759">
    <property type="entry name" value="Cbl-bd_cap"/>
</dbReference>
<dbReference type="Pfam" id="PF02310">
    <property type="entry name" value="B12-binding"/>
    <property type="match status" value="1"/>
</dbReference>
<feature type="domain" description="B12-binding" evidence="22">
    <location>
        <begin position="670"/>
        <end position="790"/>
    </location>
</feature>
<dbReference type="InterPro" id="IPR036724">
    <property type="entry name" value="Cobalamin-bd_sf"/>
</dbReference>
<evidence type="ECO:0000256" key="17">
    <source>
        <dbReference type="ARBA" id="ARBA00025552"/>
    </source>
</evidence>
<comment type="caution">
    <text evidence="24">The sequence shown here is derived from an EMBL/GenBank/DDBJ whole genome shotgun (WGS) entry which is preliminary data.</text>
</comment>
<feature type="domain" description="Pterin-binding" evidence="21">
    <location>
        <begin position="303"/>
        <end position="547"/>
    </location>
</feature>
<comment type="cofactor">
    <cofactor evidence="3">
        <name>methylcob(III)alamin</name>
        <dbReference type="ChEBI" id="CHEBI:28115"/>
    </cofactor>
</comment>
<dbReference type="InterPro" id="IPR050554">
    <property type="entry name" value="Met_Synthase/Corrinoid"/>
</dbReference>
<dbReference type="InterPro" id="IPR036589">
    <property type="entry name" value="HCY_dom_sf"/>
</dbReference>
<accession>A0ABS5PRL1</accession>
<evidence type="ECO:0000256" key="5">
    <source>
        <dbReference type="ARBA" id="ARBA00010398"/>
    </source>
</evidence>
<dbReference type="PROSITE" id="PS50970">
    <property type="entry name" value="HCY"/>
    <property type="match status" value="1"/>
</dbReference>
<feature type="binding site" evidence="19">
    <location>
        <position position="258"/>
    </location>
    <ligand>
        <name>Zn(2+)</name>
        <dbReference type="ChEBI" id="CHEBI:29105"/>
    </ligand>
</feature>
<dbReference type="Gene3D" id="3.20.20.20">
    <property type="entry name" value="Dihydropteroate synthase-like"/>
    <property type="match status" value="1"/>
</dbReference>
<dbReference type="Gene3D" id="1.10.1240.10">
    <property type="entry name" value="Methionine synthase domain"/>
    <property type="match status" value="1"/>
</dbReference>
<dbReference type="InterPro" id="IPR011005">
    <property type="entry name" value="Dihydropteroate_synth-like_sf"/>
</dbReference>
<evidence type="ECO:0000256" key="6">
    <source>
        <dbReference type="ARBA" id="ARBA00012032"/>
    </source>
</evidence>
<dbReference type="PROSITE" id="PS51337">
    <property type="entry name" value="B12_BINDING_NTER"/>
    <property type="match status" value="1"/>
</dbReference>
<evidence type="ECO:0000256" key="9">
    <source>
        <dbReference type="ARBA" id="ARBA00022605"/>
    </source>
</evidence>
<evidence type="ECO:0000259" key="20">
    <source>
        <dbReference type="PROSITE" id="PS50970"/>
    </source>
</evidence>
<keyword evidence="16" id="KW-0170">Cobalt</keyword>
<dbReference type="PROSITE" id="PS51332">
    <property type="entry name" value="B12_BINDING"/>
    <property type="match status" value="1"/>
</dbReference>
<dbReference type="SMART" id="SM01018">
    <property type="entry name" value="B12-binding_2"/>
    <property type="match status" value="1"/>
</dbReference>
<feature type="domain" description="Hcy-binding" evidence="20">
    <location>
        <begin position="1"/>
        <end position="272"/>
    </location>
</feature>
<feature type="binding site" evidence="19">
    <location>
        <position position="192"/>
    </location>
    <ligand>
        <name>Zn(2+)</name>
        <dbReference type="ChEBI" id="CHEBI:29105"/>
    </ligand>
</feature>
<evidence type="ECO:0000256" key="11">
    <source>
        <dbReference type="ARBA" id="ARBA00022679"/>
    </source>
</evidence>
<evidence type="ECO:0000256" key="8">
    <source>
        <dbReference type="ARBA" id="ARBA00022603"/>
    </source>
</evidence>
<evidence type="ECO:0000256" key="1">
    <source>
        <dbReference type="ARBA" id="ARBA00001700"/>
    </source>
</evidence>
<dbReference type="Gene3D" id="3.20.20.330">
    <property type="entry name" value="Homocysteine-binding-like domain"/>
    <property type="match status" value="1"/>
</dbReference>
<comment type="function">
    <text evidence="17">Catalyzes the transfer of a methyl group from methyl-cobalamin to homocysteine, yielding enzyme-bound cob(I)alamin and methionine. Subsequently, remethylates the cofactor using methyltetrahydrofolate.</text>
</comment>
<organism evidence="24 25">
    <name type="scientific">Fusibacter paucivorans</name>
    <dbReference type="NCBI Taxonomy" id="76009"/>
    <lineage>
        <taxon>Bacteria</taxon>
        <taxon>Bacillati</taxon>
        <taxon>Bacillota</taxon>
        <taxon>Clostridia</taxon>
        <taxon>Eubacteriales</taxon>
        <taxon>Eubacteriales Family XII. Incertae Sedis</taxon>
        <taxon>Fusibacter</taxon>
    </lineage>
</organism>
<keyword evidence="8 19" id="KW-0489">Methyltransferase</keyword>
<dbReference type="PIRSF" id="PIRSF037472">
    <property type="entry name" value="DHPS_mtfrase"/>
    <property type="match status" value="1"/>
</dbReference>
<keyword evidence="25" id="KW-1185">Reference proteome</keyword>
<evidence type="ECO:0000256" key="4">
    <source>
        <dbReference type="ARBA" id="ARBA00005178"/>
    </source>
</evidence>
<keyword evidence="10" id="KW-0846">Cobalamin</keyword>
<feature type="domain" description="B12-binding N-terminal" evidence="23">
    <location>
        <begin position="575"/>
        <end position="668"/>
    </location>
</feature>
<dbReference type="Pfam" id="PF00809">
    <property type="entry name" value="Pterin_bind"/>
    <property type="match status" value="1"/>
</dbReference>
<evidence type="ECO:0000313" key="24">
    <source>
        <dbReference type="EMBL" id="MBS7527718.1"/>
    </source>
</evidence>
<evidence type="ECO:0000256" key="12">
    <source>
        <dbReference type="ARBA" id="ARBA00022691"/>
    </source>
</evidence>
<dbReference type="InterPro" id="IPR036594">
    <property type="entry name" value="Meth_synthase_dom"/>
</dbReference>
<dbReference type="InterPro" id="IPR003726">
    <property type="entry name" value="HCY_dom"/>
</dbReference>
<dbReference type="NCBIfam" id="NF005719">
    <property type="entry name" value="PRK07535.1"/>
    <property type="match status" value="1"/>
</dbReference>
<proteinExistence type="inferred from homology"/>
<evidence type="ECO:0000256" key="2">
    <source>
        <dbReference type="ARBA" id="ARBA00001947"/>
    </source>
</evidence>
<reference evidence="24 25" key="1">
    <citation type="submission" date="2021-05" db="EMBL/GenBank/DDBJ databases">
        <title>Fusibacter ferrireducens sp. nov., an anaerobic, sulfur- and Fe-reducing bacterium isolated from the mangrove sediment.</title>
        <authorList>
            <person name="Qiu D."/>
        </authorList>
    </citation>
    <scope>NUCLEOTIDE SEQUENCE [LARGE SCALE GENOMIC DNA]</scope>
    <source>
        <strain evidence="24 25">DSM 12116</strain>
    </source>
</reference>
<dbReference type="InterPro" id="IPR006158">
    <property type="entry name" value="Cobalamin-bd"/>
</dbReference>
<dbReference type="SUPFAM" id="SSF51717">
    <property type="entry name" value="Dihydropteroate synthetase-like"/>
    <property type="match status" value="1"/>
</dbReference>
<evidence type="ECO:0000259" key="22">
    <source>
        <dbReference type="PROSITE" id="PS51332"/>
    </source>
</evidence>
<evidence type="ECO:0000256" key="19">
    <source>
        <dbReference type="PROSITE-ProRule" id="PRU00333"/>
    </source>
</evidence>
<dbReference type="Proteomes" id="UP000746471">
    <property type="component" value="Unassembled WGS sequence"/>
</dbReference>
<comment type="catalytic activity">
    <reaction evidence="1">
        <text>(6S)-5-methyl-5,6,7,8-tetrahydrofolate + L-homocysteine = (6S)-5,6,7,8-tetrahydrofolate + L-methionine</text>
        <dbReference type="Rhea" id="RHEA:11172"/>
        <dbReference type="ChEBI" id="CHEBI:18608"/>
        <dbReference type="ChEBI" id="CHEBI:57453"/>
        <dbReference type="ChEBI" id="CHEBI:57844"/>
        <dbReference type="ChEBI" id="CHEBI:58199"/>
        <dbReference type="EC" id="2.1.1.13"/>
    </reaction>
</comment>
<sequence>MGTYLQKSGMAAGEHPETLNISQPALIQSIHLKYLKAGCDVLTTNTFGASPLKYPGDIAPAIEAAVANAKAAIDAYQRETGDASPKYIALDLGPIGQLLAPMGTLSFDDAYESYRRQAEIGIRAGCDLILIETQTDIYEAKAAVLASKASGDIPVICTMSFETGGRTFMGTDIESMATILEDLGVDALGLNCSFGPKEMLPLVEKLIGETSCPILIQPNAGLPKTIDNITVYDTKPLAFKEIMTKIRALGVTHIGGCCGTDEQYIAALKEIVILMPSPDRKPAPERFRIASYAKTVTIGGCAPVVIGERLNPTGKKRLKEALRQLDKDYILKEAISQIEQGAAVLDLNIGLPEIDEAALMPVLIREIQGIADIPIQIDSSDLNCLEAAAKYYNGKPMINSVSGKRESLDTILPIVKRYGACVLGLTLDDNGIPSAAEARFAIAEKIVREAVALGIPKRNIIIDCLALTASAQQSDVIETIKAIQLVKSRLGVPTVLGVSNVSFGLPYRQLLNQTFYIMAMTAGLDAAIINPGHQEMMSARDAFNVLNGWDEQSKDYIQTYGHITKRVETIRKEAVSGADAGDGSTGGLYDIILKGLKGQASETVEGLLKTMPPMAIVDEIIIPALNDVGSRFENGTIFLPQLIQSAETVQQAFERLKAALSAVEGASISKGKLVLATVHHDVHDIGKNIVKVILQNYGFEVVDLGKDVPPETILEACVQYDIQVVGLSALMTSTVTSMEKTIALIKKERPETIFIVGGAVLNPEYAQMIRADHYAKDARETAQIVQQLFR</sequence>
<evidence type="ECO:0000259" key="21">
    <source>
        <dbReference type="PROSITE" id="PS50972"/>
    </source>
</evidence>
<keyword evidence="11 19" id="KW-0808">Transferase</keyword>
<dbReference type="PANTHER" id="PTHR45833:SF1">
    <property type="entry name" value="METHIONINE SYNTHASE"/>
    <property type="match status" value="1"/>
</dbReference>
<dbReference type="PANTHER" id="PTHR45833">
    <property type="entry name" value="METHIONINE SYNTHASE"/>
    <property type="match status" value="1"/>
</dbReference>
<keyword evidence="13 19" id="KW-0479">Metal-binding</keyword>
<gene>
    <name evidence="24" type="ORF">KHM83_13615</name>
</gene>
<dbReference type="SUPFAM" id="SSF47644">
    <property type="entry name" value="Methionine synthase domain"/>
    <property type="match status" value="1"/>
</dbReference>
<dbReference type="InterPro" id="IPR017215">
    <property type="entry name" value="MetH_bac"/>
</dbReference>
<dbReference type="SUPFAM" id="SSF52242">
    <property type="entry name" value="Cobalamin (vitamin B12)-binding domain"/>
    <property type="match status" value="1"/>
</dbReference>
<protein>
    <recommendedName>
        <fullName evidence="7">Methionine synthase</fullName>
        <ecNumber evidence="6">2.1.1.13</ecNumber>
    </recommendedName>
    <alternativeName>
        <fullName evidence="18">5-methyltetrahydrofolate--homocysteine methyltransferase</fullName>
    </alternativeName>
</protein>
<keyword evidence="12" id="KW-0949">S-adenosyl-L-methionine</keyword>
<name>A0ABS5PRL1_9FIRM</name>
<evidence type="ECO:0000256" key="16">
    <source>
        <dbReference type="ARBA" id="ARBA00023285"/>
    </source>
</evidence>
<feature type="binding site" evidence="19">
    <location>
        <position position="257"/>
    </location>
    <ligand>
        <name>Zn(2+)</name>
        <dbReference type="ChEBI" id="CHEBI:29105"/>
    </ligand>
</feature>
<dbReference type="Gene3D" id="3.40.50.280">
    <property type="entry name" value="Cobalamin-binding domain"/>
    <property type="match status" value="1"/>
</dbReference>
<evidence type="ECO:0000256" key="10">
    <source>
        <dbReference type="ARBA" id="ARBA00022628"/>
    </source>
</evidence>
<evidence type="ECO:0000256" key="3">
    <source>
        <dbReference type="ARBA" id="ARBA00001956"/>
    </source>
</evidence>
<evidence type="ECO:0000313" key="25">
    <source>
        <dbReference type="Proteomes" id="UP000746471"/>
    </source>
</evidence>
<keyword evidence="14 19" id="KW-0862">Zinc</keyword>
<evidence type="ECO:0000256" key="7">
    <source>
        <dbReference type="ARBA" id="ARBA00013998"/>
    </source>
</evidence>
<dbReference type="Pfam" id="PF02574">
    <property type="entry name" value="S-methyl_trans"/>
    <property type="match status" value="1"/>
</dbReference>